<keyword evidence="2 6" id="KW-0963">Cytoplasm</keyword>
<dbReference type="EMBL" id="AWSA01000005">
    <property type="protein sequence ID" value="EWT03089.1"/>
    <property type="molecule type" value="Genomic_DNA"/>
</dbReference>
<comment type="function">
    <text evidence="6">Bidirectionally degrades single-stranded DNA into large acid-insoluble oligonucleotides, which are then degraded further into small acid-soluble oligonucleotides.</text>
</comment>
<dbReference type="PATRIC" id="fig|1386089.3.peg.709"/>
<evidence type="ECO:0000256" key="5">
    <source>
        <dbReference type="ARBA" id="ARBA00022839"/>
    </source>
</evidence>
<dbReference type="EC" id="3.1.11.6" evidence="6"/>
<comment type="similarity">
    <text evidence="1 6">Belongs to the XseB family.</text>
</comment>
<reference evidence="8 9" key="1">
    <citation type="submission" date="2013-08" db="EMBL/GenBank/DDBJ databases">
        <title>Intrasporangium oryzae NRRL B-24470.</title>
        <authorList>
            <person name="Liu H."/>
            <person name="Wang G."/>
        </authorList>
    </citation>
    <scope>NUCLEOTIDE SEQUENCE [LARGE SCALE GENOMIC DNA]</scope>
    <source>
        <strain evidence="8 9">NRRL B-24470</strain>
    </source>
</reference>
<dbReference type="SUPFAM" id="SSF116842">
    <property type="entry name" value="XseB-like"/>
    <property type="match status" value="1"/>
</dbReference>
<comment type="catalytic activity">
    <reaction evidence="6">
        <text>Exonucleolytic cleavage in either 5'- to 3'- or 3'- to 5'-direction to yield nucleoside 5'-phosphates.</text>
        <dbReference type="EC" id="3.1.11.6"/>
    </reaction>
</comment>
<keyword evidence="9" id="KW-1185">Reference proteome</keyword>
<evidence type="ECO:0000256" key="1">
    <source>
        <dbReference type="ARBA" id="ARBA00009998"/>
    </source>
</evidence>
<comment type="subunit">
    <text evidence="6">Heterooligomer composed of large and small subunits.</text>
</comment>
<dbReference type="OrthoDB" id="5244334at2"/>
<evidence type="ECO:0000256" key="6">
    <source>
        <dbReference type="HAMAP-Rule" id="MF_00337"/>
    </source>
</evidence>
<dbReference type="InterPro" id="IPR037004">
    <property type="entry name" value="Exonuc_VII_ssu_sf"/>
</dbReference>
<evidence type="ECO:0000256" key="4">
    <source>
        <dbReference type="ARBA" id="ARBA00022801"/>
    </source>
</evidence>
<protein>
    <recommendedName>
        <fullName evidence="6">Exodeoxyribonuclease 7 small subunit</fullName>
        <ecNumber evidence="6">3.1.11.6</ecNumber>
    </recommendedName>
    <alternativeName>
        <fullName evidence="6">Exodeoxyribonuclease VII small subunit</fullName>
        <shortName evidence="6">Exonuclease VII small subunit</shortName>
    </alternativeName>
</protein>
<dbReference type="NCBIfam" id="NF002139">
    <property type="entry name" value="PRK00977.1-3"/>
    <property type="match status" value="1"/>
</dbReference>
<dbReference type="HAMAP" id="MF_00337">
    <property type="entry name" value="Exonuc_7_S"/>
    <property type="match status" value="1"/>
</dbReference>
<dbReference type="STRING" id="1386089.N865_04020"/>
<dbReference type="GO" id="GO:0008855">
    <property type="term" value="F:exodeoxyribonuclease VII activity"/>
    <property type="evidence" value="ECO:0007669"/>
    <property type="project" value="UniProtKB-UniRule"/>
</dbReference>
<evidence type="ECO:0000313" key="8">
    <source>
        <dbReference type="EMBL" id="EWT03089.1"/>
    </source>
</evidence>
<gene>
    <name evidence="6" type="primary">xseB</name>
    <name evidence="8" type="ORF">N865_04020</name>
</gene>
<keyword evidence="3 6" id="KW-0540">Nuclease</keyword>
<evidence type="ECO:0000256" key="2">
    <source>
        <dbReference type="ARBA" id="ARBA00022490"/>
    </source>
</evidence>
<dbReference type="PANTHER" id="PTHR34137">
    <property type="entry name" value="EXODEOXYRIBONUCLEASE 7 SMALL SUBUNIT"/>
    <property type="match status" value="1"/>
</dbReference>
<keyword evidence="4 6" id="KW-0378">Hydrolase</keyword>
<dbReference type="InterPro" id="IPR003761">
    <property type="entry name" value="Exonuc_VII_S"/>
</dbReference>
<comment type="subcellular location">
    <subcellularLocation>
        <location evidence="6">Cytoplasm</location>
    </subcellularLocation>
</comment>
<dbReference type="AlphaFoldDB" id="W9GGV4"/>
<organism evidence="8 9">
    <name type="scientific">Intrasporangium oryzae NRRL B-24470</name>
    <dbReference type="NCBI Taxonomy" id="1386089"/>
    <lineage>
        <taxon>Bacteria</taxon>
        <taxon>Bacillati</taxon>
        <taxon>Actinomycetota</taxon>
        <taxon>Actinomycetes</taxon>
        <taxon>Micrococcales</taxon>
        <taxon>Intrasporangiaceae</taxon>
        <taxon>Intrasporangium</taxon>
    </lineage>
</organism>
<name>W9GGV4_9MICO</name>
<dbReference type="GO" id="GO:0009318">
    <property type="term" value="C:exodeoxyribonuclease VII complex"/>
    <property type="evidence" value="ECO:0007669"/>
    <property type="project" value="UniProtKB-UniRule"/>
</dbReference>
<sequence length="95" mass="10196">MADATTPADSTSFPDIAGMGYEQARDELVSIVSRLEAGQAPLEDSMHLWRRGEALAAHCATWLDGAQAEIEAATRPGATARPVHADDEIFDRDEA</sequence>
<keyword evidence="5 6" id="KW-0269">Exonuclease</keyword>
<evidence type="ECO:0000256" key="7">
    <source>
        <dbReference type="SAM" id="MobiDB-lite"/>
    </source>
</evidence>
<dbReference type="Proteomes" id="UP000019489">
    <property type="component" value="Unassembled WGS sequence"/>
</dbReference>
<dbReference type="GO" id="GO:0006308">
    <property type="term" value="P:DNA catabolic process"/>
    <property type="evidence" value="ECO:0007669"/>
    <property type="project" value="UniProtKB-UniRule"/>
</dbReference>
<dbReference type="RefSeq" id="WP_034801708.1">
    <property type="nucleotide sequence ID" value="NZ_AWSA01000005.1"/>
</dbReference>
<dbReference type="GO" id="GO:0005829">
    <property type="term" value="C:cytosol"/>
    <property type="evidence" value="ECO:0007669"/>
    <property type="project" value="TreeGrafter"/>
</dbReference>
<accession>W9GGV4</accession>
<dbReference type="eggNOG" id="COG1722">
    <property type="taxonomic scope" value="Bacteria"/>
</dbReference>
<dbReference type="PANTHER" id="PTHR34137:SF1">
    <property type="entry name" value="EXODEOXYRIBONUCLEASE 7 SMALL SUBUNIT"/>
    <property type="match status" value="1"/>
</dbReference>
<feature type="region of interest" description="Disordered" evidence="7">
    <location>
        <begin position="74"/>
        <end position="95"/>
    </location>
</feature>
<evidence type="ECO:0000313" key="9">
    <source>
        <dbReference type="Proteomes" id="UP000019489"/>
    </source>
</evidence>
<dbReference type="NCBIfam" id="TIGR01280">
    <property type="entry name" value="xseB"/>
    <property type="match status" value="1"/>
</dbReference>
<comment type="caution">
    <text evidence="8">The sequence shown here is derived from an EMBL/GenBank/DDBJ whole genome shotgun (WGS) entry which is preliminary data.</text>
</comment>
<proteinExistence type="inferred from homology"/>
<dbReference type="Gene3D" id="1.10.287.1040">
    <property type="entry name" value="Exonuclease VII, small subunit"/>
    <property type="match status" value="1"/>
</dbReference>
<dbReference type="Pfam" id="PF02609">
    <property type="entry name" value="Exonuc_VII_S"/>
    <property type="match status" value="1"/>
</dbReference>
<evidence type="ECO:0000256" key="3">
    <source>
        <dbReference type="ARBA" id="ARBA00022722"/>
    </source>
</evidence>